<name>A0A9W4SRZ8_9GLOM</name>
<gene>
    <name evidence="1" type="ORF">FWILDA_LOCUS8926</name>
</gene>
<dbReference type="AlphaFoldDB" id="A0A9W4SRZ8"/>
<reference evidence="1" key="1">
    <citation type="submission" date="2022-08" db="EMBL/GenBank/DDBJ databases">
        <authorList>
            <person name="Kallberg Y."/>
            <person name="Tangrot J."/>
            <person name="Rosling A."/>
        </authorList>
    </citation>
    <scope>NUCLEOTIDE SEQUENCE</scope>
    <source>
        <strain evidence="1">Wild A</strain>
    </source>
</reference>
<accession>A0A9W4SRZ8</accession>
<protein>
    <submittedName>
        <fullName evidence="1">9902_t:CDS:1</fullName>
    </submittedName>
</protein>
<dbReference type="EMBL" id="CAMKVN010001994">
    <property type="protein sequence ID" value="CAI2179115.1"/>
    <property type="molecule type" value="Genomic_DNA"/>
</dbReference>
<evidence type="ECO:0000313" key="1">
    <source>
        <dbReference type="EMBL" id="CAI2179115.1"/>
    </source>
</evidence>
<organism evidence="1 2">
    <name type="scientific">Funneliformis geosporum</name>
    <dbReference type="NCBI Taxonomy" id="1117311"/>
    <lineage>
        <taxon>Eukaryota</taxon>
        <taxon>Fungi</taxon>
        <taxon>Fungi incertae sedis</taxon>
        <taxon>Mucoromycota</taxon>
        <taxon>Glomeromycotina</taxon>
        <taxon>Glomeromycetes</taxon>
        <taxon>Glomerales</taxon>
        <taxon>Glomeraceae</taxon>
        <taxon>Funneliformis</taxon>
    </lineage>
</organism>
<dbReference type="Proteomes" id="UP001153678">
    <property type="component" value="Unassembled WGS sequence"/>
</dbReference>
<dbReference type="OrthoDB" id="2432609at2759"/>
<proteinExistence type="predicted"/>
<comment type="caution">
    <text evidence="1">The sequence shown here is derived from an EMBL/GenBank/DDBJ whole genome shotgun (WGS) entry which is preliminary data.</text>
</comment>
<sequence>MSESLRELTTAGRIKMPSYETVVNWVNRSWNAIDIGLIQRSFKCCGISNKHDGTEDDWIFNYERLGQAKSEIA</sequence>
<keyword evidence="2" id="KW-1185">Reference proteome</keyword>
<evidence type="ECO:0000313" key="2">
    <source>
        <dbReference type="Proteomes" id="UP001153678"/>
    </source>
</evidence>